<dbReference type="GO" id="GO:0009279">
    <property type="term" value="C:cell outer membrane"/>
    <property type="evidence" value="ECO:0007669"/>
    <property type="project" value="TreeGrafter"/>
</dbReference>
<evidence type="ECO:0000313" key="3">
    <source>
        <dbReference type="EMBL" id="MCJ8209647.1"/>
    </source>
</evidence>
<gene>
    <name evidence="3" type="ORF">MUY27_08000</name>
</gene>
<protein>
    <submittedName>
        <fullName evidence="3">LPS-assembly protein LptD</fullName>
    </submittedName>
</protein>
<dbReference type="GO" id="GO:1990351">
    <property type="term" value="C:transporter complex"/>
    <property type="evidence" value="ECO:0007669"/>
    <property type="project" value="TreeGrafter"/>
</dbReference>
<organism evidence="3 4">
    <name type="scientific">Mucilaginibacter straminoryzae</name>
    <dbReference type="NCBI Taxonomy" id="2932774"/>
    <lineage>
        <taxon>Bacteria</taxon>
        <taxon>Pseudomonadati</taxon>
        <taxon>Bacteroidota</taxon>
        <taxon>Sphingobacteriia</taxon>
        <taxon>Sphingobacteriales</taxon>
        <taxon>Sphingobacteriaceae</taxon>
        <taxon>Mucilaginibacter</taxon>
    </lineage>
</organism>
<dbReference type="Proteomes" id="UP001139450">
    <property type="component" value="Unassembled WGS sequence"/>
</dbReference>
<feature type="domain" description="LPS-assembly protein LptD central" evidence="2">
    <location>
        <begin position="208"/>
        <end position="688"/>
    </location>
</feature>
<name>A0A9X1X1S9_9SPHI</name>
<reference evidence="3" key="1">
    <citation type="submission" date="2022-04" db="EMBL/GenBank/DDBJ databases">
        <title>Mucilaginibacter sp. RS28 isolated from freshwater.</title>
        <authorList>
            <person name="Ko S.-R."/>
        </authorList>
    </citation>
    <scope>NUCLEOTIDE SEQUENCE</scope>
    <source>
        <strain evidence="3">RS28</strain>
    </source>
</reference>
<proteinExistence type="predicted"/>
<sequence>MLLAFTNNVIAQQLLGSDTTIRRDSLPKVTRSGGKIKARSTKPTKAAKDTSKNKGGLNSIVRATAQDSSYTDQEHKISYLYGRARVTYEDFELDADYIRLDEKNKTVFASGRIDPKTHRYTGRPILKQKSDKPTMADSLYYNYETKKGKVFNPSSQQDANYLSGGMAKKLNENEVAYRNVLYSTCDLPYPDTHFGIVITKGIAEKNQIIAGPAYLEILNVPIPIGIPFGFFPKPESRASGVILPTFGEDAKLGFFLREFGYYLALNDYIDLTTTGTIYSKGSFEVRERSVYQKRYNYTGSVALSFTSMNYGNPGDPARKNFNIAWSHAQDPNAHPGSVFSASVNAGTSSYYQSSPGQQSYSLQQLTQNTLQSSVSYQRTWPNSPFNLSVNLQHSQDITNRTVNLQLPTFSFNMASLSPFDSKDRVGEQKWYQKITVSYTSQGTNTLNNIKESVLFNKDTLLRYLRSGFKQTIPVSMNLTLLKYLQFSSSATYNEYWNFQTTRKYYDRTNVNNPTQPVTEVVPGFRRAGDYTFGANFTTKLYGTTNFKGKIKAIRHVMTPSIGFSYAPDFTTLDRTYNKIIVTESTVPYPYYAQRYSIFDNTAVGGPTGRRSGAITFSLDNSVEAKVRAKSTDSSQADKKISILQSLTFNGSYNLAADSFRLSQIAFNGHTAVFNQKVNINFGGNFNPYSVRFRDSIANNAVVRTARLIDRYSWQDGKLPQLTNFYASADISLNSKSKTGKSYNPYSTVTTARASGMSPQEAERLSMINQDQSAFVDFNIPWNVNLSYTFNYSLVNNGLSTTIGNTVQARGDVSVTPKWKITYYSDIDVRKQKMTTMQLGIYRDLHCWDLSVQWIPFGYLKMYSVMLRVKSTILQDLKLSKRSDFTNNTYYNPN</sequence>
<dbReference type="PANTHER" id="PTHR30189">
    <property type="entry name" value="LPS-ASSEMBLY PROTEIN"/>
    <property type="match status" value="1"/>
</dbReference>
<dbReference type="Pfam" id="PF19838">
    <property type="entry name" value="LptD_2"/>
    <property type="match status" value="1"/>
</dbReference>
<dbReference type="EMBL" id="JALJEJ010000003">
    <property type="protein sequence ID" value="MCJ8209647.1"/>
    <property type="molecule type" value="Genomic_DNA"/>
</dbReference>
<feature type="region of interest" description="Disordered" evidence="1">
    <location>
        <begin position="28"/>
        <end position="55"/>
    </location>
</feature>
<dbReference type="InterPro" id="IPR050218">
    <property type="entry name" value="LptD"/>
</dbReference>
<dbReference type="PANTHER" id="PTHR30189:SF1">
    <property type="entry name" value="LPS-ASSEMBLY PROTEIN LPTD"/>
    <property type="match status" value="1"/>
</dbReference>
<evidence type="ECO:0000313" key="4">
    <source>
        <dbReference type="Proteomes" id="UP001139450"/>
    </source>
</evidence>
<evidence type="ECO:0000256" key="1">
    <source>
        <dbReference type="SAM" id="MobiDB-lite"/>
    </source>
</evidence>
<dbReference type="RefSeq" id="WP_245129481.1">
    <property type="nucleotide sequence ID" value="NZ_JALJEJ010000003.1"/>
</dbReference>
<keyword evidence="4" id="KW-1185">Reference proteome</keyword>
<evidence type="ECO:0000259" key="2">
    <source>
        <dbReference type="Pfam" id="PF19838"/>
    </source>
</evidence>
<dbReference type="AlphaFoldDB" id="A0A9X1X1S9"/>
<dbReference type="InterPro" id="IPR045659">
    <property type="entry name" value="LptD_2"/>
</dbReference>
<accession>A0A9X1X1S9</accession>
<comment type="caution">
    <text evidence="3">The sequence shown here is derived from an EMBL/GenBank/DDBJ whole genome shotgun (WGS) entry which is preliminary data.</text>
</comment>